<keyword evidence="3" id="KW-0496">Mitochondrion</keyword>
<dbReference type="InterPro" id="IPR017703">
    <property type="entry name" value="YgfZ/GCV_T_CS"/>
</dbReference>
<dbReference type="PANTHER" id="PTHR22602">
    <property type="entry name" value="TRANSFERASE CAF17, MITOCHONDRIAL-RELATED"/>
    <property type="match status" value="1"/>
</dbReference>
<comment type="subcellular location">
    <subcellularLocation>
        <location evidence="1">Mitochondrion matrix</location>
    </subcellularLocation>
</comment>
<evidence type="ECO:0000256" key="4">
    <source>
        <dbReference type="ARBA" id="ARBA00093447"/>
    </source>
</evidence>
<dbReference type="NCBIfam" id="TIGR03317">
    <property type="entry name" value="ygfZ_signature"/>
    <property type="match status" value="1"/>
</dbReference>
<dbReference type="Proteomes" id="UP001217918">
    <property type="component" value="Unassembled WGS sequence"/>
</dbReference>
<dbReference type="Pfam" id="PF25455">
    <property type="entry name" value="Beta-barrel_CAF17_C"/>
    <property type="match status" value="1"/>
</dbReference>
<organism evidence="7 8">
    <name type="scientific">Phyllachora maydis</name>
    <dbReference type="NCBI Taxonomy" id="1825666"/>
    <lineage>
        <taxon>Eukaryota</taxon>
        <taxon>Fungi</taxon>
        <taxon>Dikarya</taxon>
        <taxon>Ascomycota</taxon>
        <taxon>Pezizomycotina</taxon>
        <taxon>Sordariomycetes</taxon>
        <taxon>Sordariomycetidae</taxon>
        <taxon>Phyllachorales</taxon>
        <taxon>Phyllachoraceae</taxon>
        <taxon>Phyllachora</taxon>
    </lineage>
</organism>
<keyword evidence="8" id="KW-1185">Reference proteome</keyword>
<dbReference type="Gene3D" id="2.40.30.160">
    <property type="match status" value="1"/>
</dbReference>
<evidence type="ECO:0000259" key="6">
    <source>
        <dbReference type="Pfam" id="PF25455"/>
    </source>
</evidence>
<evidence type="ECO:0000313" key="8">
    <source>
        <dbReference type="Proteomes" id="UP001217918"/>
    </source>
</evidence>
<proteinExistence type="inferred from homology"/>
<dbReference type="AlphaFoldDB" id="A0AAD9MBF0"/>
<dbReference type="PANTHER" id="PTHR22602:SF0">
    <property type="entry name" value="TRANSFERASE CAF17, MITOCHONDRIAL-RELATED"/>
    <property type="match status" value="1"/>
</dbReference>
<comment type="similarity">
    <text evidence="4">Belongs to the GcvT family. CAF17/IBA57 subfamily.</text>
</comment>
<keyword evidence="2" id="KW-0809">Transit peptide</keyword>
<dbReference type="Gene3D" id="3.30.1360.120">
    <property type="entry name" value="Probable tRNA modification gtpase trme, domain 1"/>
    <property type="match status" value="1"/>
</dbReference>
<evidence type="ECO:0000256" key="2">
    <source>
        <dbReference type="ARBA" id="ARBA00022946"/>
    </source>
</evidence>
<gene>
    <name evidence="7" type="ORF">P8C59_000651</name>
</gene>
<evidence type="ECO:0000313" key="7">
    <source>
        <dbReference type="EMBL" id="KAK2066871.1"/>
    </source>
</evidence>
<comment type="caution">
    <text evidence="7">The sequence shown here is derived from an EMBL/GenBank/DDBJ whole genome shotgun (WGS) entry which is preliminary data.</text>
</comment>
<evidence type="ECO:0000256" key="3">
    <source>
        <dbReference type="ARBA" id="ARBA00023128"/>
    </source>
</evidence>
<dbReference type="InterPro" id="IPR027266">
    <property type="entry name" value="TrmE/GcvT-like"/>
</dbReference>
<reference evidence="7" key="1">
    <citation type="journal article" date="2023" name="Mol. Plant Microbe Interact.">
        <title>Elucidating the Obligate Nature and Biological Capacity of an Invasive Fungal Corn Pathogen.</title>
        <authorList>
            <person name="MacCready J.S."/>
            <person name="Roggenkamp E.M."/>
            <person name="Gdanetz K."/>
            <person name="Chilvers M.I."/>
        </authorList>
    </citation>
    <scope>NUCLEOTIDE SEQUENCE</scope>
    <source>
        <strain evidence="7">PM02</strain>
    </source>
</reference>
<dbReference type="SUPFAM" id="SSF103025">
    <property type="entry name" value="Folate-binding domain"/>
    <property type="match status" value="1"/>
</dbReference>
<evidence type="ECO:0000256" key="5">
    <source>
        <dbReference type="ARBA" id="ARBA00093637"/>
    </source>
</evidence>
<protein>
    <recommendedName>
        <fullName evidence="5">Iron-sulfur cluster assembly factor IBA57 homolog, mitochondrial</fullName>
    </recommendedName>
</protein>
<dbReference type="GO" id="GO:0016226">
    <property type="term" value="P:iron-sulfur cluster assembly"/>
    <property type="evidence" value="ECO:0007669"/>
    <property type="project" value="TreeGrafter"/>
</dbReference>
<dbReference type="InterPro" id="IPR045179">
    <property type="entry name" value="YgfZ/GcvT"/>
</dbReference>
<sequence>MQQIAGLGVRAMRAMRASGSVCRRCLARAFTQSSVRSALGSAPPPNPAPSGIATLSTRRLLTISGPDAARFLQGAITASVVRGSDHQPRRDGFYAAFLTAQGRVLYDVFVYPDTLGAAGPDAKPGDSFLIEVGAAEAEGLQKHIKKYKLRAKFDTRVLDQGELSVWHAWDEDLAGVTSCSRGRYSSNMDFMGAIDWHKGCYVGQELTIRTRHRGVVRKRILPCVFEDGPGMNALAADMIPTETSIGRVGRKGRSAGKWIKGVGSVGLALCRLEVMTDITLPGETAASAFVPEDEFVMHFSSGDEADDRGVRVKAFMPCWLRLGILGHQ</sequence>
<dbReference type="InterPro" id="IPR057460">
    <property type="entry name" value="CAF17_C"/>
</dbReference>
<dbReference type="GO" id="GO:0005759">
    <property type="term" value="C:mitochondrial matrix"/>
    <property type="evidence" value="ECO:0007669"/>
    <property type="project" value="UniProtKB-SubCell"/>
</dbReference>
<evidence type="ECO:0000256" key="1">
    <source>
        <dbReference type="ARBA" id="ARBA00004305"/>
    </source>
</evidence>
<feature type="domain" description="CAF17 C-terminal" evidence="6">
    <location>
        <begin position="217"/>
        <end position="291"/>
    </location>
</feature>
<name>A0AAD9MBF0_9PEZI</name>
<accession>A0AAD9MBF0</accession>
<dbReference type="EMBL" id="JAQQPM010000001">
    <property type="protein sequence ID" value="KAK2066871.1"/>
    <property type="molecule type" value="Genomic_DNA"/>
</dbReference>